<evidence type="ECO:0000256" key="1">
    <source>
        <dbReference type="PROSITE-ProRule" id="PRU00325"/>
    </source>
</evidence>
<comment type="caution">
    <text evidence="4">The sequence shown here is derived from an EMBL/GenBank/DDBJ whole genome shotgun (WGS) entry which is preliminary data.</text>
</comment>
<dbReference type="EMBL" id="ASGP02000007">
    <property type="protein sequence ID" value="KAH9497337.1"/>
    <property type="molecule type" value="Genomic_DNA"/>
</dbReference>
<reference evidence="3" key="3">
    <citation type="journal article" date="2021" name="World Allergy Organ. J.">
        <title>Chromosome-level assembly of Dermatophagoides farinae genome and transcriptome reveals two novel allergens Der f 37 and Der f 39.</title>
        <authorList>
            <person name="Chen J."/>
            <person name="Cai Z."/>
            <person name="Fan D."/>
            <person name="Hu J."/>
            <person name="Hou Y."/>
            <person name="He Y."/>
            <person name="Zhang Z."/>
            <person name="Zhao Z."/>
            <person name="Gao P."/>
            <person name="Hu W."/>
            <person name="Sun J."/>
            <person name="Li J."/>
            <person name="Ji K."/>
        </authorList>
    </citation>
    <scope>NUCLEOTIDE SEQUENCE</scope>
    <source>
        <strain evidence="3">JKM2019</strain>
    </source>
</reference>
<dbReference type="EMBL" id="SDOV01000002">
    <property type="protein sequence ID" value="KAH7643708.1"/>
    <property type="molecule type" value="Genomic_DNA"/>
</dbReference>
<dbReference type="GO" id="GO:0000724">
    <property type="term" value="P:double-strand break repair via homologous recombination"/>
    <property type="evidence" value="ECO:0007669"/>
    <property type="project" value="TreeGrafter"/>
</dbReference>
<dbReference type="PROSITE" id="PS50966">
    <property type="entry name" value="ZF_SWIM"/>
    <property type="match status" value="1"/>
</dbReference>
<organism evidence="4 5">
    <name type="scientific">Dermatophagoides farinae</name>
    <name type="common">American house dust mite</name>
    <dbReference type="NCBI Taxonomy" id="6954"/>
    <lineage>
        <taxon>Eukaryota</taxon>
        <taxon>Metazoa</taxon>
        <taxon>Ecdysozoa</taxon>
        <taxon>Arthropoda</taxon>
        <taxon>Chelicerata</taxon>
        <taxon>Arachnida</taxon>
        <taxon>Acari</taxon>
        <taxon>Acariformes</taxon>
        <taxon>Sarcoptiformes</taxon>
        <taxon>Astigmata</taxon>
        <taxon>Psoroptidia</taxon>
        <taxon>Analgoidea</taxon>
        <taxon>Pyroglyphidae</taxon>
        <taxon>Dermatophagoidinae</taxon>
        <taxon>Dermatophagoides</taxon>
    </lineage>
</organism>
<gene>
    <name evidence="4" type="ORF">DERF_013332</name>
    <name evidence="3" type="ORF">HUG17_6070</name>
</gene>
<feature type="domain" description="SWIM-type" evidence="2">
    <location>
        <begin position="78"/>
        <end position="116"/>
    </location>
</feature>
<dbReference type="InterPro" id="IPR007527">
    <property type="entry name" value="Znf_SWIM"/>
</dbReference>
<evidence type="ECO:0000313" key="5">
    <source>
        <dbReference type="Proteomes" id="UP000790347"/>
    </source>
</evidence>
<evidence type="ECO:0000259" key="2">
    <source>
        <dbReference type="PROSITE" id="PS50966"/>
    </source>
</evidence>
<dbReference type="Proteomes" id="UP000828236">
    <property type="component" value="Unassembled WGS sequence"/>
</dbReference>
<sequence>MTSTSIQIFNHLYEELLATGKFNEHKIFEFFSLLGSSFIDALGLYDQNNVTLLTSPSGRSFIRVGEKSNRRRSNKIHYNCFVNGNYCSCFSFMFNFIQFEKQLWCKHLLVAKLAMATGQFNTQIIQEDDYGEIYRQTFM</sequence>
<dbReference type="GO" id="GO:0097196">
    <property type="term" value="C:Shu complex"/>
    <property type="evidence" value="ECO:0007669"/>
    <property type="project" value="TreeGrafter"/>
</dbReference>
<reference evidence="3" key="2">
    <citation type="submission" date="2020-06" db="EMBL/GenBank/DDBJ databases">
        <authorList>
            <person name="Ji K."/>
            <person name="Li J."/>
        </authorList>
    </citation>
    <scope>NUCLEOTIDE SEQUENCE</scope>
    <source>
        <strain evidence="3">JKM2019</strain>
        <tissue evidence="3">Whole body</tissue>
    </source>
</reference>
<keyword evidence="1" id="KW-0863">Zinc-finger</keyword>
<name>A0A922HLX8_DERFA</name>
<reference evidence="4" key="4">
    <citation type="journal article" date="2022" name="Res Sq">
        <title>Comparative Genomics Reveals Insights into the Divergent Evolution of Astigmatic Mites and Household Pest Adaptations.</title>
        <authorList>
            <person name="Xiong Q."/>
            <person name="Wan A.T.-Y."/>
            <person name="Liu X.-Y."/>
            <person name="Fung C.S.-H."/>
            <person name="Xiao X."/>
            <person name="Malainual N."/>
            <person name="Hou J."/>
            <person name="Wang L."/>
            <person name="Wang M."/>
            <person name="Yang K."/>
            <person name="Cui Y."/>
            <person name="Leung E."/>
            <person name="Nong W."/>
            <person name="Shin S.-K."/>
            <person name="Au S."/>
            <person name="Jeong K.Y."/>
            <person name="Chew F.T."/>
            <person name="Hui J."/>
            <person name="Leung T.F."/>
            <person name="Tungtrongchitr A."/>
            <person name="Zhong N."/>
            <person name="Liu Z."/>
            <person name="Tsui S."/>
        </authorList>
    </citation>
    <scope>NUCLEOTIDE SEQUENCE</scope>
    <source>
        <strain evidence="4">Derf</strain>
        <tissue evidence="4">Whole organism</tissue>
    </source>
</reference>
<dbReference type="PANTHER" id="PTHR28498:SF1">
    <property type="entry name" value="ZINC FINGER SWIM DOMAIN-CONTAINING PROTEIN 7"/>
    <property type="match status" value="1"/>
</dbReference>
<keyword evidence="5" id="KW-1185">Reference proteome</keyword>
<keyword evidence="1" id="KW-0862">Zinc</keyword>
<accession>A0A922HLX8</accession>
<evidence type="ECO:0000313" key="3">
    <source>
        <dbReference type="EMBL" id="KAH7643708.1"/>
    </source>
</evidence>
<reference evidence="4" key="1">
    <citation type="submission" date="2013-05" db="EMBL/GenBank/DDBJ databases">
        <authorList>
            <person name="Yim A.K.Y."/>
            <person name="Chan T.F."/>
            <person name="Ji K.M."/>
            <person name="Liu X.Y."/>
            <person name="Zhou J.W."/>
            <person name="Li R.Q."/>
            <person name="Yang K.Y."/>
            <person name="Li J."/>
            <person name="Li M."/>
            <person name="Law P.T.W."/>
            <person name="Wu Y.L."/>
            <person name="Cai Z.L."/>
            <person name="Qin H."/>
            <person name="Bao Y."/>
            <person name="Leung R.K.K."/>
            <person name="Ng P.K.S."/>
            <person name="Zou J."/>
            <person name="Zhong X.J."/>
            <person name="Ran P.X."/>
            <person name="Zhong N.S."/>
            <person name="Liu Z.G."/>
            <person name="Tsui S.K.W."/>
        </authorList>
    </citation>
    <scope>NUCLEOTIDE SEQUENCE</scope>
    <source>
        <strain evidence="4">Derf</strain>
        <tissue evidence="4">Whole organism</tissue>
    </source>
</reference>
<dbReference type="OrthoDB" id="6477678at2759"/>
<evidence type="ECO:0000313" key="4">
    <source>
        <dbReference type="EMBL" id="KAH9497337.1"/>
    </source>
</evidence>
<dbReference type="GO" id="GO:0008270">
    <property type="term" value="F:zinc ion binding"/>
    <property type="evidence" value="ECO:0007669"/>
    <property type="project" value="UniProtKB-KW"/>
</dbReference>
<dbReference type="AlphaFoldDB" id="A0A922HLX8"/>
<protein>
    <recommendedName>
        <fullName evidence="2">SWIM-type domain-containing protein</fullName>
    </recommendedName>
</protein>
<dbReference type="PANTHER" id="PTHR28498">
    <property type="entry name" value="ZINC FINGER SWIM DOMAIN-CONTAINING PROTEIN 7"/>
    <property type="match status" value="1"/>
</dbReference>
<keyword evidence="1" id="KW-0479">Metal-binding</keyword>
<dbReference type="Proteomes" id="UP000790347">
    <property type="component" value="Unassembled WGS sequence"/>
</dbReference>
<proteinExistence type="predicted"/>